<organism evidence="11 12">
    <name type="scientific">Eilatimonas milleporae</name>
    <dbReference type="NCBI Taxonomy" id="911205"/>
    <lineage>
        <taxon>Bacteria</taxon>
        <taxon>Pseudomonadati</taxon>
        <taxon>Pseudomonadota</taxon>
        <taxon>Alphaproteobacteria</taxon>
        <taxon>Kordiimonadales</taxon>
        <taxon>Kordiimonadaceae</taxon>
        <taxon>Eilatimonas</taxon>
    </lineage>
</organism>
<gene>
    <name evidence="11" type="ORF">BXY39_0981</name>
</gene>
<comment type="subcellular location">
    <subcellularLocation>
        <location evidence="7">Cell inner membrane</location>
        <topology evidence="7">Multi-pass membrane protein</topology>
    </subcellularLocation>
    <subcellularLocation>
        <location evidence="1">Cell membrane</location>
        <topology evidence="1">Multi-pass membrane protein</topology>
    </subcellularLocation>
</comment>
<dbReference type="AlphaFoldDB" id="A0A3M0D876"/>
<accession>A0A3M0D876</accession>
<evidence type="ECO:0000256" key="7">
    <source>
        <dbReference type="RuleBase" id="RU369025"/>
    </source>
</evidence>
<dbReference type="SUPFAM" id="SSF82861">
    <property type="entry name" value="Mechanosensitive channel protein MscS (YggB), transmembrane region"/>
    <property type="match status" value="1"/>
</dbReference>
<comment type="subunit">
    <text evidence="7">Homoheptamer.</text>
</comment>
<reference evidence="11 12" key="1">
    <citation type="submission" date="2018-10" db="EMBL/GenBank/DDBJ databases">
        <title>Genomic Encyclopedia of Archaeal and Bacterial Type Strains, Phase II (KMG-II): from individual species to whole genera.</title>
        <authorList>
            <person name="Goeker M."/>
        </authorList>
    </citation>
    <scope>NUCLEOTIDE SEQUENCE [LARGE SCALE GENOMIC DNA]</scope>
    <source>
        <strain evidence="11 12">DSM 25217</strain>
    </source>
</reference>
<dbReference type="InterPro" id="IPR011014">
    <property type="entry name" value="MscS_channel_TM-2"/>
</dbReference>
<evidence type="ECO:0000256" key="4">
    <source>
        <dbReference type="ARBA" id="ARBA00022692"/>
    </source>
</evidence>
<evidence type="ECO:0000256" key="1">
    <source>
        <dbReference type="ARBA" id="ARBA00004651"/>
    </source>
</evidence>
<feature type="domain" description="Mechanosensitive ion channel MscS" evidence="8">
    <location>
        <begin position="109"/>
        <end position="175"/>
    </location>
</feature>
<dbReference type="Gene3D" id="3.30.70.100">
    <property type="match status" value="1"/>
</dbReference>
<keyword evidence="7" id="KW-0406">Ion transport</keyword>
<evidence type="ECO:0000259" key="9">
    <source>
        <dbReference type="Pfam" id="PF21082"/>
    </source>
</evidence>
<evidence type="ECO:0000313" key="12">
    <source>
        <dbReference type="Proteomes" id="UP000271227"/>
    </source>
</evidence>
<dbReference type="SUPFAM" id="SSF50182">
    <property type="entry name" value="Sm-like ribonucleoproteins"/>
    <property type="match status" value="1"/>
</dbReference>
<keyword evidence="6 7" id="KW-0472">Membrane</keyword>
<comment type="caution">
    <text evidence="11">The sequence shown here is derived from an EMBL/GenBank/DDBJ whole genome shotgun (WGS) entry which is preliminary data.</text>
</comment>
<keyword evidence="7" id="KW-0813">Transport</keyword>
<keyword evidence="3" id="KW-1003">Cell membrane</keyword>
<dbReference type="InParanoid" id="A0A3M0D876"/>
<evidence type="ECO:0000259" key="10">
    <source>
        <dbReference type="Pfam" id="PF21088"/>
    </source>
</evidence>
<dbReference type="InterPro" id="IPR010920">
    <property type="entry name" value="LSM_dom_sf"/>
</dbReference>
<dbReference type="RefSeq" id="WP_211332082.1">
    <property type="nucleotide sequence ID" value="NZ_REFR01000009.1"/>
</dbReference>
<feature type="transmembrane region" description="Helical" evidence="7">
    <location>
        <begin position="93"/>
        <end position="122"/>
    </location>
</feature>
<comment type="caution">
    <text evidence="7">Lacks conserved residue(s) required for the propagation of feature annotation.</text>
</comment>
<keyword evidence="4 7" id="KW-0812">Transmembrane</keyword>
<dbReference type="InterPro" id="IPR006685">
    <property type="entry name" value="MscS_channel_2nd"/>
</dbReference>
<dbReference type="Proteomes" id="UP000271227">
    <property type="component" value="Unassembled WGS sequence"/>
</dbReference>
<dbReference type="EMBL" id="REFR01000009">
    <property type="protein sequence ID" value="RMB12483.1"/>
    <property type="molecule type" value="Genomic_DNA"/>
</dbReference>
<evidence type="ECO:0000256" key="6">
    <source>
        <dbReference type="ARBA" id="ARBA00023136"/>
    </source>
</evidence>
<feature type="transmembrane region" description="Helical" evidence="7">
    <location>
        <begin position="21"/>
        <end position="42"/>
    </location>
</feature>
<keyword evidence="12" id="KW-1185">Reference proteome</keyword>
<dbReference type="InterPro" id="IPR023408">
    <property type="entry name" value="MscS_beta-dom_sf"/>
</dbReference>
<evidence type="ECO:0000256" key="3">
    <source>
        <dbReference type="ARBA" id="ARBA00022475"/>
    </source>
</evidence>
<keyword evidence="5 7" id="KW-1133">Transmembrane helix</keyword>
<name>A0A3M0D876_9PROT</name>
<evidence type="ECO:0000313" key="11">
    <source>
        <dbReference type="EMBL" id="RMB12483.1"/>
    </source>
</evidence>
<dbReference type="GO" id="GO:0008381">
    <property type="term" value="F:mechanosensitive monoatomic ion channel activity"/>
    <property type="evidence" value="ECO:0007669"/>
    <property type="project" value="InterPro"/>
</dbReference>
<dbReference type="Gene3D" id="1.10.287.1260">
    <property type="match status" value="1"/>
</dbReference>
<dbReference type="Pfam" id="PF00924">
    <property type="entry name" value="MS_channel_2nd"/>
    <property type="match status" value="1"/>
</dbReference>
<proteinExistence type="inferred from homology"/>
<dbReference type="Pfam" id="PF21088">
    <property type="entry name" value="MS_channel_1st"/>
    <property type="match status" value="1"/>
</dbReference>
<dbReference type="Pfam" id="PF21082">
    <property type="entry name" value="MS_channel_3rd"/>
    <property type="match status" value="1"/>
</dbReference>
<protein>
    <recommendedName>
        <fullName evidence="7">Small-conductance mechanosensitive channel</fullName>
    </recommendedName>
</protein>
<comment type="similarity">
    <text evidence="2 7">Belongs to the MscS (TC 1.A.23) family.</text>
</comment>
<evidence type="ECO:0000256" key="5">
    <source>
        <dbReference type="ARBA" id="ARBA00022989"/>
    </source>
</evidence>
<sequence length="275" mass="29511">MDFLKQDSEQLDALISAALDLGLSAVAAAVIIIAGFWLAGFIQRRLVALLDRSARMDTTVSRFLGSLAKYAIILVTIIAVLDQFGVETTSLVAVLGAAGLAVGLALQGTLSNVAAGVMLLLFRPFRIGQFVEIGGQSGTVDAITLFTTELDTPDNVRQIIPNSTVWGSAIINYSHHDRRRLDLVFGISYGDDMAKAKAVIEGVLAADSRCQTDPAPVVVIGNLGDFSVDVIVRVWCLSGDYWALKWDLLEGVKQAFDREGVSIPFPTNTVIRETA</sequence>
<dbReference type="InterPro" id="IPR011066">
    <property type="entry name" value="MscS_channel_C_sf"/>
</dbReference>
<dbReference type="InterPro" id="IPR045275">
    <property type="entry name" value="MscS_archaea/bacteria_type"/>
</dbReference>
<evidence type="ECO:0000256" key="2">
    <source>
        <dbReference type="ARBA" id="ARBA00008017"/>
    </source>
</evidence>
<feature type="domain" description="Mechanosensitive ion channel transmembrane helices 2/3" evidence="10">
    <location>
        <begin position="67"/>
        <end position="107"/>
    </location>
</feature>
<keyword evidence="7" id="KW-0997">Cell inner membrane</keyword>
<comment type="function">
    <text evidence="7">Mechanosensitive channel that participates in the regulation of osmotic pressure changes within the cell, opening in response to stretch forces in the membrane lipid bilayer, without the need for other proteins. Contributes to normal resistance to hypoosmotic shock. Forms an ion channel of 1.0 nanosiemens conductance with a slight preference for anions.</text>
</comment>
<dbReference type="PANTHER" id="PTHR30221">
    <property type="entry name" value="SMALL-CONDUCTANCE MECHANOSENSITIVE CHANNEL"/>
    <property type="match status" value="1"/>
</dbReference>
<feature type="transmembrane region" description="Helical" evidence="7">
    <location>
        <begin position="63"/>
        <end position="81"/>
    </location>
</feature>
<dbReference type="GO" id="GO:0005886">
    <property type="term" value="C:plasma membrane"/>
    <property type="evidence" value="ECO:0007669"/>
    <property type="project" value="UniProtKB-SubCell"/>
</dbReference>
<dbReference type="InterPro" id="IPR049142">
    <property type="entry name" value="MS_channel_1st"/>
</dbReference>
<dbReference type="FunCoup" id="A0A3M0D876">
    <property type="interactions" value="228"/>
</dbReference>
<dbReference type="SUPFAM" id="SSF82689">
    <property type="entry name" value="Mechanosensitive channel protein MscS (YggB), C-terminal domain"/>
    <property type="match status" value="1"/>
</dbReference>
<dbReference type="InterPro" id="IPR049278">
    <property type="entry name" value="MS_channel_C"/>
</dbReference>
<dbReference type="Gene3D" id="2.30.30.60">
    <property type="match status" value="1"/>
</dbReference>
<dbReference type="PANTHER" id="PTHR30221:SF1">
    <property type="entry name" value="SMALL-CONDUCTANCE MECHANOSENSITIVE CHANNEL"/>
    <property type="match status" value="1"/>
</dbReference>
<feature type="domain" description="Mechanosensitive ion channel MscS C-terminal" evidence="9">
    <location>
        <begin position="182"/>
        <end position="263"/>
    </location>
</feature>
<evidence type="ECO:0000259" key="8">
    <source>
        <dbReference type="Pfam" id="PF00924"/>
    </source>
</evidence>
<keyword evidence="7" id="KW-0407">Ion channel</keyword>